<dbReference type="PANTHER" id="PTHR23235">
    <property type="entry name" value="KRUEPPEL-LIKE TRANSCRIPTION FACTOR"/>
    <property type="match status" value="1"/>
</dbReference>
<name>A0A9P5BUF1_9PLEO</name>
<dbReference type="GO" id="GO:0000981">
    <property type="term" value="F:DNA-binding transcription factor activity, RNA polymerase II-specific"/>
    <property type="evidence" value="ECO:0007669"/>
    <property type="project" value="TreeGrafter"/>
</dbReference>
<dbReference type="SMART" id="SM00355">
    <property type="entry name" value="ZnF_C2H2"/>
    <property type="match status" value="2"/>
</dbReference>
<evidence type="ECO:0000256" key="4">
    <source>
        <dbReference type="PROSITE-ProRule" id="PRU00042"/>
    </source>
</evidence>
<keyword evidence="3" id="KW-0862">Zinc</keyword>
<comment type="caution">
    <text evidence="7">The sequence shown here is derived from an EMBL/GenBank/DDBJ whole genome shotgun (WGS) entry which is preliminary data.</text>
</comment>
<dbReference type="InterPro" id="IPR013087">
    <property type="entry name" value="Znf_C2H2_type"/>
</dbReference>
<accession>A0A9P5BUF1</accession>
<feature type="compositionally biased region" description="Acidic residues" evidence="5">
    <location>
        <begin position="216"/>
        <end position="236"/>
    </location>
</feature>
<gene>
    <name evidence="7" type="ORF">E8E12_000348</name>
</gene>
<dbReference type="Pfam" id="PF00096">
    <property type="entry name" value="zf-C2H2"/>
    <property type="match status" value="1"/>
</dbReference>
<evidence type="ECO:0000259" key="6">
    <source>
        <dbReference type="PROSITE" id="PS50157"/>
    </source>
</evidence>
<dbReference type="PROSITE" id="PS50157">
    <property type="entry name" value="ZINC_FINGER_C2H2_2"/>
    <property type="match status" value="2"/>
</dbReference>
<dbReference type="PANTHER" id="PTHR23235:SF120">
    <property type="entry name" value="KRUPPEL-LIKE FACTOR 15"/>
    <property type="match status" value="1"/>
</dbReference>
<feature type="compositionally biased region" description="Low complexity" evidence="5">
    <location>
        <begin position="81"/>
        <end position="92"/>
    </location>
</feature>
<organism evidence="7 8">
    <name type="scientific">Didymella heteroderae</name>
    <dbReference type="NCBI Taxonomy" id="1769908"/>
    <lineage>
        <taxon>Eukaryota</taxon>
        <taxon>Fungi</taxon>
        <taxon>Dikarya</taxon>
        <taxon>Ascomycota</taxon>
        <taxon>Pezizomycotina</taxon>
        <taxon>Dothideomycetes</taxon>
        <taxon>Pleosporomycetidae</taxon>
        <taxon>Pleosporales</taxon>
        <taxon>Pleosporineae</taxon>
        <taxon>Didymellaceae</taxon>
        <taxon>Didymella</taxon>
    </lineage>
</organism>
<dbReference type="Gene3D" id="3.30.160.60">
    <property type="entry name" value="Classic Zinc Finger"/>
    <property type="match status" value="2"/>
</dbReference>
<evidence type="ECO:0000256" key="2">
    <source>
        <dbReference type="ARBA" id="ARBA00022771"/>
    </source>
</evidence>
<proteinExistence type="predicted"/>
<protein>
    <recommendedName>
        <fullName evidence="6">C2H2-type domain-containing protein</fullName>
    </recommendedName>
</protein>
<dbReference type="AlphaFoldDB" id="A0A9P5BUF1"/>
<dbReference type="InterPro" id="IPR036236">
    <property type="entry name" value="Znf_C2H2_sf"/>
</dbReference>
<dbReference type="GO" id="GO:0000978">
    <property type="term" value="F:RNA polymerase II cis-regulatory region sequence-specific DNA binding"/>
    <property type="evidence" value="ECO:0007669"/>
    <property type="project" value="TreeGrafter"/>
</dbReference>
<sequence length="393" mass="44082">MEQPDSAPYVPSPYPNMMDLPSSVPLRTASNEPTRPDSRQHSFDKSSPFSTVSLEKLQIPESRVADSLIDPWLVDMPGTASPESSRLSMSPSQGIATPSSDGFYPPPYLEQLQLPATQLLEQPQPVQSCAISHPNWASSAENWEHTYADSDLWGNQPFEAQPWIPNAYDGYVPPNAHHNLAYSINNAPLFAFSAQSAMPLPEPVQTRGATGSPNAEDNEDGISSDEESDWDDDESDCSQSGSSQTKSKPKEKAPGISRDRWMIPTPVFQTDVRAYACNMTGCPQAFGRPEHLRRHVRSKHTDVKDYRCIVPGCSISFSRSDNLRDHYWTHLHRGGRAGKNKKYTLQELKSFLGPKERKLIRKLKRKLQQHLAKEKLKKEQRAARPTYTARPML</sequence>
<feature type="domain" description="C2H2-type" evidence="6">
    <location>
        <begin position="306"/>
        <end position="337"/>
    </location>
</feature>
<feature type="region of interest" description="Disordered" evidence="5">
    <location>
        <begin position="1"/>
        <end position="56"/>
    </location>
</feature>
<reference evidence="7" key="1">
    <citation type="submission" date="2019-04" db="EMBL/GenBank/DDBJ databases">
        <title>Sequencing of skin fungus with MAO and IRED activity.</title>
        <authorList>
            <person name="Marsaioli A.J."/>
            <person name="Bonatto J.M.C."/>
            <person name="Reis Junior O."/>
        </authorList>
    </citation>
    <scope>NUCLEOTIDE SEQUENCE</scope>
    <source>
        <strain evidence="7">28M1</strain>
    </source>
</reference>
<evidence type="ECO:0000313" key="8">
    <source>
        <dbReference type="Proteomes" id="UP000758155"/>
    </source>
</evidence>
<feature type="region of interest" description="Disordered" evidence="5">
    <location>
        <begin position="76"/>
        <end position="99"/>
    </location>
</feature>
<dbReference type="GO" id="GO:0008270">
    <property type="term" value="F:zinc ion binding"/>
    <property type="evidence" value="ECO:0007669"/>
    <property type="project" value="UniProtKB-KW"/>
</dbReference>
<evidence type="ECO:0000256" key="1">
    <source>
        <dbReference type="ARBA" id="ARBA00022723"/>
    </source>
</evidence>
<dbReference type="OrthoDB" id="10018191at2759"/>
<dbReference type="EMBL" id="SWKV01000330">
    <property type="protein sequence ID" value="KAF3028311.1"/>
    <property type="molecule type" value="Genomic_DNA"/>
</dbReference>
<feature type="region of interest" description="Disordered" evidence="5">
    <location>
        <begin position="201"/>
        <end position="262"/>
    </location>
</feature>
<evidence type="ECO:0000256" key="3">
    <source>
        <dbReference type="ARBA" id="ARBA00022833"/>
    </source>
</evidence>
<feature type="domain" description="C2H2-type" evidence="6">
    <location>
        <begin position="275"/>
        <end position="305"/>
    </location>
</feature>
<feature type="compositionally biased region" description="Basic and acidic residues" evidence="5">
    <location>
        <begin position="248"/>
        <end position="261"/>
    </location>
</feature>
<keyword evidence="2 4" id="KW-0863">Zinc-finger</keyword>
<keyword evidence="1" id="KW-0479">Metal-binding</keyword>
<dbReference type="PROSITE" id="PS00028">
    <property type="entry name" value="ZINC_FINGER_C2H2_1"/>
    <property type="match status" value="2"/>
</dbReference>
<evidence type="ECO:0000256" key="5">
    <source>
        <dbReference type="SAM" id="MobiDB-lite"/>
    </source>
</evidence>
<dbReference type="Proteomes" id="UP000758155">
    <property type="component" value="Unassembled WGS sequence"/>
</dbReference>
<evidence type="ECO:0000313" key="7">
    <source>
        <dbReference type="EMBL" id="KAF3028311.1"/>
    </source>
</evidence>
<feature type="compositionally biased region" description="Basic and acidic residues" evidence="5">
    <location>
        <begin position="34"/>
        <end position="44"/>
    </location>
</feature>
<dbReference type="SUPFAM" id="SSF57667">
    <property type="entry name" value="beta-beta-alpha zinc fingers"/>
    <property type="match status" value="2"/>
</dbReference>
<keyword evidence="8" id="KW-1185">Reference proteome</keyword>